<evidence type="ECO:0000256" key="7">
    <source>
        <dbReference type="ARBA" id="ARBA00022737"/>
    </source>
</evidence>
<dbReference type="GO" id="GO:0005789">
    <property type="term" value="C:endoplasmic reticulum membrane"/>
    <property type="evidence" value="ECO:0007669"/>
    <property type="project" value="UniProtKB-SubCell"/>
</dbReference>
<feature type="transmembrane region" description="Helical" evidence="16">
    <location>
        <begin position="2390"/>
        <end position="2408"/>
    </location>
</feature>
<proteinExistence type="inferred from homology"/>
<dbReference type="EMBL" id="LRGB01001361">
    <property type="protein sequence ID" value="KZS12750.1"/>
    <property type="molecule type" value="Genomic_DNA"/>
</dbReference>
<dbReference type="FunFam" id="2.80.10.50:FF:000002">
    <property type="entry name" value="Inositol 1,4,5-trisphosphate receptor type 2"/>
    <property type="match status" value="1"/>
</dbReference>
<dbReference type="GO" id="GO:0051209">
    <property type="term" value="P:release of sequestered calcium ion into cytosol"/>
    <property type="evidence" value="ECO:0007669"/>
    <property type="project" value="UniProtKB-UniRule"/>
</dbReference>
<evidence type="ECO:0000256" key="9">
    <source>
        <dbReference type="ARBA" id="ARBA00022837"/>
    </source>
</evidence>
<feature type="compositionally biased region" description="Gly residues" evidence="18">
    <location>
        <begin position="1289"/>
        <end position="1306"/>
    </location>
</feature>
<dbReference type="SUPFAM" id="SSF82109">
    <property type="entry name" value="MIR domain"/>
    <property type="match status" value="2"/>
</dbReference>
<dbReference type="PANTHER" id="PTHR45816:SF4">
    <property type="entry name" value="RYR_IP3R HOMOLOGY ASSOCIATED DOMAIN-CONTAINING PROTEIN"/>
    <property type="match status" value="1"/>
</dbReference>
<dbReference type="STRING" id="35525.A0A0P5ZUN0"/>
<dbReference type="OrthoDB" id="76898at2759"/>
<dbReference type="FunFam" id="2.80.10.50:FF:000005">
    <property type="entry name" value="Inositol 1,4,5-trisphosphate receptor type 2"/>
    <property type="match status" value="1"/>
</dbReference>
<evidence type="ECO:0000256" key="16">
    <source>
        <dbReference type="RuleBase" id="RU368044"/>
    </source>
</evidence>
<dbReference type="CDD" id="cd23277">
    <property type="entry name" value="beta-trefoil_MIR_ITPR"/>
    <property type="match status" value="1"/>
</dbReference>
<dbReference type="SUPFAM" id="SSF100909">
    <property type="entry name" value="IP3 receptor type 1 binding core, domain 2"/>
    <property type="match status" value="2"/>
</dbReference>
<protein>
    <recommendedName>
        <fullName evidence="16">Inositol 1,4,5-trisphosphate receptor</fullName>
    </recommendedName>
</protein>
<feature type="region of interest" description="Disordered" evidence="18">
    <location>
        <begin position="1836"/>
        <end position="1872"/>
    </location>
</feature>
<dbReference type="PROSITE" id="PS50919">
    <property type="entry name" value="MIR"/>
    <property type="match status" value="2"/>
</dbReference>
<keyword evidence="5 16" id="KW-0107">Calcium channel</keyword>
<reference evidence="19 20" key="1">
    <citation type="submission" date="2016-03" db="EMBL/GenBank/DDBJ databases">
        <title>EvidentialGene: Evidence-directed Construction of Genes on Genomes.</title>
        <authorList>
            <person name="Gilbert D.G."/>
            <person name="Choi J.-H."/>
            <person name="Mockaitis K."/>
            <person name="Colbourne J."/>
            <person name="Pfrender M."/>
        </authorList>
    </citation>
    <scope>NUCLEOTIDE SEQUENCE [LARGE SCALE GENOMIC DNA]</scope>
    <source>
        <strain evidence="19 20">Xinb3</strain>
        <tissue evidence="19">Complete organism</tissue>
    </source>
</reference>
<keyword evidence="15 16" id="KW-0407">Ion channel</keyword>
<keyword evidence="12 16" id="KW-0472">Membrane</keyword>
<dbReference type="SMART" id="SM00472">
    <property type="entry name" value="MIR"/>
    <property type="match status" value="4"/>
</dbReference>
<feature type="region of interest" description="Disordered" evidence="18">
    <location>
        <begin position="1285"/>
        <end position="1311"/>
    </location>
</feature>
<evidence type="ECO:0000256" key="18">
    <source>
        <dbReference type="SAM" id="MobiDB-lite"/>
    </source>
</evidence>
<comment type="subcellular location">
    <subcellularLocation>
        <location evidence="1 16">Endoplasmic reticulum membrane</location>
        <topology evidence="1 16">Multi-pass membrane protein</topology>
    </subcellularLocation>
</comment>
<evidence type="ECO:0000256" key="12">
    <source>
        <dbReference type="ARBA" id="ARBA00023136"/>
    </source>
</evidence>
<organism evidence="19 20">
    <name type="scientific">Daphnia magna</name>
    <dbReference type="NCBI Taxonomy" id="35525"/>
    <lineage>
        <taxon>Eukaryota</taxon>
        <taxon>Metazoa</taxon>
        <taxon>Ecdysozoa</taxon>
        <taxon>Arthropoda</taxon>
        <taxon>Crustacea</taxon>
        <taxon>Branchiopoda</taxon>
        <taxon>Diplostraca</taxon>
        <taxon>Cladocera</taxon>
        <taxon>Anomopoda</taxon>
        <taxon>Daphniidae</taxon>
        <taxon>Daphnia</taxon>
    </lineage>
</organism>
<comment type="subunit">
    <text evidence="16">Homotetramer.</text>
</comment>
<feature type="transmembrane region" description="Helical" evidence="16">
    <location>
        <begin position="2553"/>
        <end position="2575"/>
    </location>
</feature>
<dbReference type="InterPro" id="IPR000699">
    <property type="entry name" value="RIH_dom"/>
</dbReference>
<evidence type="ECO:0000256" key="3">
    <source>
        <dbReference type="ARBA" id="ARBA00022448"/>
    </source>
</evidence>
<evidence type="ECO:0000256" key="14">
    <source>
        <dbReference type="ARBA" id="ARBA00023286"/>
    </source>
</evidence>
<keyword evidence="3 16" id="KW-0813">Transport</keyword>
<evidence type="ECO:0000256" key="11">
    <source>
        <dbReference type="ARBA" id="ARBA00023065"/>
    </source>
</evidence>
<evidence type="ECO:0000256" key="15">
    <source>
        <dbReference type="ARBA" id="ARBA00023303"/>
    </source>
</evidence>
<feature type="transmembrane region" description="Helical" evidence="16">
    <location>
        <begin position="2452"/>
        <end position="2476"/>
    </location>
</feature>
<dbReference type="PANTHER" id="PTHR45816">
    <property type="entry name" value="MIR DOMAIN-CONTAINING PROTEIN"/>
    <property type="match status" value="1"/>
</dbReference>
<comment type="domain">
    <text evidence="16">The receptor contains a calcium channel in its C-terminal extremity. Its large N-terminal cytoplasmic region has the ligand-binding site in the N-terminus and modulatory sites in the middle portion immediately upstream of the channel region.</text>
</comment>
<sequence>MMGELLGSGSFLHLGDIVSLFAEGSVSAFLSTLGLVDDRCVVNPEAGDLTNPPKKFRDCLFKICPMNRYSSQKQFWKAAKQSSAGGGSGDASLLKRLHHAAEIEKKQNETENKKVMGSLVRYGSVVQLLHLKSNKFLTVNKRLPALLEKNAMRVSLDPSGNEGSWFYILPFYKLRSTGDTVVLGDKVILNPVNGGSQVLHVAANHELPDNPGCKEVNVVNSTTPWKISLFMEHRENLDDVLKGGDVVRLFHAEQEKFLTMDEHKKKQHVFLRTTGRVSATSATSSKALWEVEVVQHDPCRGGAGHWNSLFRFKHLATGQYLAAEVDDDTAVDGMRSKLRDSNNGPVYHLVPVPHANEIASIFELDPTTLTRADSLVPQSSFVRLRHLCTNTWVHSTAIPIDKDEEKPVMSKVGSAIIKEDKEAFALVPVPAIEVRDLDFANDACKVLVGVSARLEKGTISQNERRSITSLLQDIIYFIANGEADQNKSDALELQVTVTNRDRQKLLREQSILKQLFKILQTPFLEPSKDSEGPWLRLDELQDPKNAPYKYIFRLCYRIFRLSFQDYRKNQEYIAKHFGFMQKQIGYDILAEDTITALLHNNRKLLEKHITAAEIETFVGLVRKNMRQWEWRFLDYLSDLCLSNKVAIPVTQELICKSVLSPENSDILLDTRMLLTPQEMEMDPDSFNYEDDDVILIWGRQQTTRKLADLALRARGGGVEEQAILDYYRHQLDLFSNMCLDRQYLAINRLSEHLGIDLILKSMADEALPYELRASFCRLLLHMHVDRDPQEPVTPVKYARLWSEIPKQLSIEDYDNKLPEHENKEAVHQKFNSTMMFVEDYLCNLVHKAWSLQCKDQNKLTFEVVKLARELIYFGFYSFSDLLRLTRTLLNILDSASSPGDAEYYHKNNQGPSGQNQQQSNGSSNSQELDTPDGGGVLRSLGDMGAVMTSLALGTAGFAKSPMPLSLRKKQAQAALKKEDPLVMDTKLKIIEILQFIMNMRLDYRISCLLSIFRREFDESSPSGPTSGNDTPKLLEKRIDLESISLKAESIFDNHHTKIHIGVMENSENDDDDGAFCDLDLDGQGGKTFLRVLLLLTMHDSPPLVSGALRLLFRHFSQRHEVLQAFKQVQLLVSDSDVESYKQIKADLDGLRLLVEKSELWVYKAKMATAEDEVSSPAINGGGDEKKVVIKKEPADLLDEEGGQGQPDSLLLDNNNSIIQHHPLPPNKKPAVRGPMLSTSDKQGSAIDLDIGPPLDESQAINYKQIQQILARMNRLCVQPVLTTASSVGSQGGSVGGGSGSGSGGGSNSNLRPRKHEQRLLRNMGVHTVVLDLLQIPYDRKEDVRMNELMRLAHEFLQNFCRGNQPNQALLHKHLELFLTPGLLEAQTVCAIFQDNAQLCSELSDKVIQHFVHCIETHGRHVEYLHFLQTIVKAEGQFIRKCQDMVMQELVNVGEDVLVFYNDKASFNAFVDMMRAERHRLDATDSSGALKYHIELVRLLALCTMGKNVYTEIKCHSLLTLDDIVAMVSHKDCIPEVKEVYINFLNHCYIDTEVEVKEIYTSSHMWSLFERSFLVDMARCASATHDRKHADTALEHYVTSSAVSVVTTFFRSPFSDQSTAVQTRQPVFVQLLQIAFRLSQCAWLSSSQRHNVESCIRTLSDMARSRSIAIPSDLDNQVTSLFNKPTLHLGASKASKIFRSSRLQSAQLSRESSQSQLSVRFDRTIIEGLQDIVVLLEAQLHPLVQAESSVIVDVLYRPEYLFQPGTEARKKCDNGGFIRRLIKHTERLLEDKEEKLCIQVLNTLRQMMNFDVHNGEKGDALRKNLLLRYFAKPTTTSSKKAEHAGPSGGSTTAGTHSMLGGSGGGQSMLTTHGPGGRLLSRGEMSLHEVQVYLDREGASDLVAELVMKSSLSPNVFMEAVQLGIALLEGGNPVIQRSLYTKLQSAETSAVFFKVFHDKVRESQAEIRSTMSVNTAEMASAGNHKLHDAAADHSKDNYSYDVKMRNQRMMSTRASNGNVAASERMDSYGYDPWNNSRSDDSTTTTMLSSVNSTLEDLVRQQQQPKLIAMDSDVESKLSAKVLVMLPVFRFLQLLCENHNRDLQNFLRAQSNKNSYNLVSETLMFLDCICGSTTGELGLLGLYINEHNVALINQTLETLTEYCQGPCHENQNCIATHESNGLDIITALLLTDINPLGQRRMDLVLELKNNASKLLLAVMESRGDSENAERILYNMNPRQLVDVACKAYHQKLVGGDEAASPKEVGHNIYILCHQLAQHNKELASLMKPQLVDGTSGDVALQYYANHTAQIEIVRHDRTMEQIVFPIPEMCEYLTNDTKVRVFHTAERDDQGSKVAAFFEGVDDMFDEMKWQKKLRGQPLLFWVSSHMSIWSQILFNLAVIINLIVAFFYPFDTDGPAPDPGTHLSGLIWAVMLLSAAVAITLPKPSGIRTLVMTVILRLICSAGPQPTLMLLGTATVALKGIHLLSIMGNAGTFQRSVRQICTDTEIVYHVVYLIFCFLGLSTHPFFFSVLLFDVVYREETLLNVIRSVTRNGRSIVLTAVLALILVYMFSIIGYIFFKDDFLVEVDDDPVTAVVPGTCSSDGLDCPSRSTNPFMSQIEEKGEGNGGDNRERACDSLIMCIVTTLNQGLRNGGGIGDILRAPSSKEPMFGARVIYDMLFFFVVIIIVLNLIFGVIIDTFADLRSEKQQKEEILKNTCFTCGLDRSQFDNKAVSFEDHIRHEHNMWHYLYFIVLVRVKDPTEFTGPESYVYAMVKDKNLEWFPRLRAISLAAEGEESEQNELRSLQSQLETTQSLVATLSRQLAELRDQMTEHRKQKQRMGLLNSAPAYFHHLSQ</sequence>
<feature type="region of interest" description="Disordered" evidence="18">
    <location>
        <begin position="1222"/>
        <end position="1250"/>
    </location>
</feature>
<dbReference type="InterPro" id="IPR005821">
    <property type="entry name" value="Ion_trans_dom"/>
</dbReference>
<dbReference type="FunFam" id="1.25.10.30:FF:000001">
    <property type="entry name" value="Inositol 1,4,5-trisphosphate receptor, type 2"/>
    <property type="match status" value="1"/>
</dbReference>
<keyword evidence="10 16" id="KW-1133">Transmembrane helix</keyword>
<dbReference type="InterPro" id="IPR015925">
    <property type="entry name" value="Ryanodine_IP3_receptor"/>
</dbReference>
<dbReference type="InterPro" id="IPR016093">
    <property type="entry name" value="MIR_motif"/>
</dbReference>
<keyword evidence="14 16" id="KW-1071">Ligand-gated ion channel</keyword>
<dbReference type="Pfam" id="PF08709">
    <property type="entry name" value="Ins145_P3_rec"/>
    <property type="match status" value="1"/>
</dbReference>
<feature type="transmembrane region" description="Helical" evidence="16">
    <location>
        <begin position="2420"/>
        <end position="2440"/>
    </location>
</feature>
<feature type="transmembrane region" description="Helical" evidence="16">
    <location>
        <begin position="2504"/>
        <end position="2532"/>
    </location>
</feature>
<dbReference type="Pfam" id="PF08454">
    <property type="entry name" value="RIH_assoc"/>
    <property type="match status" value="1"/>
</dbReference>
<evidence type="ECO:0000256" key="17">
    <source>
        <dbReference type="SAM" id="Coils"/>
    </source>
</evidence>
<keyword evidence="7" id="KW-0677">Repeat</keyword>
<dbReference type="Gene3D" id="1.25.10.30">
    <property type="entry name" value="IP3 receptor type 1 binding core, RIH domain"/>
    <property type="match status" value="1"/>
</dbReference>
<keyword evidence="20" id="KW-1185">Reference proteome</keyword>
<feature type="coiled-coil region" evidence="17">
    <location>
        <begin position="2791"/>
        <end position="2832"/>
    </location>
</feature>
<evidence type="ECO:0000313" key="20">
    <source>
        <dbReference type="Proteomes" id="UP000076858"/>
    </source>
</evidence>
<keyword evidence="6 16" id="KW-0812">Transmembrane</keyword>
<keyword evidence="13 16" id="KW-0675">Receptor</keyword>
<feature type="compositionally biased region" description="Low complexity" evidence="18">
    <location>
        <begin position="907"/>
        <end position="926"/>
    </location>
</feature>
<feature type="region of interest" description="Disordered" evidence="18">
    <location>
        <begin position="900"/>
        <end position="934"/>
    </location>
</feature>
<evidence type="ECO:0000256" key="10">
    <source>
        <dbReference type="ARBA" id="ARBA00022989"/>
    </source>
</evidence>
<keyword evidence="8 16" id="KW-0256">Endoplasmic reticulum</keyword>
<dbReference type="InterPro" id="IPR014821">
    <property type="entry name" value="Ins145_P3_rcpt"/>
</dbReference>
<gene>
    <name evidence="19" type="ORF">APZ42_022906</name>
</gene>
<comment type="caution">
    <text evidence="19">The sequence shown here is derived from an EMBL/GenBank/DDBJ whole genome shotgun (WGS) entry which is preliminary data.</text>
</comment>
<dbReference type="GO" id="GO:0005220">
    <property type="term" value="F:inositol 1,4,5-trisphosphate-gated calcium channel activity"/>
    <property type="evidence" value="ECO:0007669"/>
    <property type="project" value="UniProtKB-UniRule"/>
</dbReference>
<feature type="compositionally biased region" description="Low complexity" evidence="18">
    <location>
        <begin position="1848"/>
        <end position="1858"/>
    </location>
</feature>
<evidence type="ECO:0000256" key="8">
    <source>
        <dbReference type="ARBA" id="ARBA00022824"/>
    </source>
</evidence>
<keyword evidence="9 16" id="KW-0106">Calcium</keyword>
<evidence type="ECO:0000256" key="2">
    <source>
        <dbReference type="ARBA" id="ARBA00009453"/>
    </source>
</evidence>
<accession>A0A0P5ZUN0</accession>
<dbReference type="InterPro" id="IPR013662">
    <property type="entry name" value="RIH_assoc-dom"/>
</dbReference>
<keyword evidence="4 16" id="KW-0109">Calcium transport</keyword>
<keyword evidence="17" id="KW-0175">Coiled coil</keyword>
<dbReference type="GO" id="GO:0070679">
    <property type="term" value="F:inositol 1,4,5 trisphosphate binding"/>
    <property type="evidence" value="ECO:0007669"/>
    <property type="project" value="UniProtKB-UniRule"/>
</dbReference>
<keyword evidence="11 16" id="KW-0406">Ion transport</keyword>
<evidence type="ECO:0000256" key="5">
    <source>
        <dbReference type="ARBA" id="ARBA00022673"/>
    </source>
</evidence>
<evidence type="ECO:0000256" key="1">
    <source>
        <dbReference type="ARBA" id="ARBA00004477"/>
    </source>
</evidence>
<dbReference type="InterPro" id="IPR035910">
    <property type="entry name" value="RyR/IP3R_RIH_dom_sf"/>
</dbReference>
<dbReference type="Pfam" id="PF01365">
    <property type="entry name" value="RYDR_ITPR"/>
    <property type="match status" value="2"/>
</dbReference>
<name>A0A0P5ZUN0_9CRUS</name>
<evidence type="ECO:0000313" key="19">
    <source>
        <dbReference type="EMBL" id="KZS12750.1"/>
    </source>
</evidence>
<dbReference type="Proteomes" id="UP000076858">
    <property type="component" value="Unassembled WGS sequence"/>
</dbReference>
<evidence type="ECO:0000256" key="6">
    <source>
        <dbReference type="ARBA" id="ARBA00022692"/>
    </source>
</evidence>
<feature type="transmembrane region" description="Helical" evidence="16">
    <location>
        <begin position="2674"/>
        <end position="2697"/>
    </location>
</feature>
<evidence type="ECO:0000256" key="13">
    <source>
        <dbReference type="ARBA" id="ARBA00023170"/>
    </source>
</evidence>
<dbReference type="InterPro" id="IPR000493">
    <property type="entry name" value="InsP3_rcpt"/>
</dbReference>
<dbReference type="Pfam" id="PF00520">
    <property type="entry name" value="Ion_trans"/>
    <property type="match status" value="1"/>
</dbReference>
<dbReference type="Gene3D" id="1.10.287.70">
    <property type="match status" value="1"/>
</dbReference>
<dbReference type="PRINTS" id="PR00779">
    <property type="entry name" value="INSP3RECEPTR"/>
</dbReference>
<comment type="similarity">
    <text evidence="2 16">Belongs to the InsP3 receptor family.</text>
</comment>
<dbReference type="Pfam" id="PF02815">
    <property type="entry name" value="MIR"/>
    <property type="match status" value="1"/>
</dbReference>
<comment type="function">
    <text evidence="16">Receptor for inositol 1,4,5-trisphosphate, a second messenger that mediates the release of intracellular calcium.</text>
</comment>
<evidence type="ECO:0000256" key="4">
    <source>
        <dbReference type="ARBA" id="ARBA00022568"/>
    </source>
</evidence>
<dbReference type="Gene3D" id="2.80.10.50">
    <property type="match status" value="2"/>
</dbReference>
<dbReference type="InterPro" id="IPR036300">
    <property type="entry name" value="MIR_dom_sf"/>
</dbReference>